<dbReference type="PANTHER" id="PTHR48413:SF1">
    <property type="entry name" value="PROTEIN HEAT-STRESS-ASSOCIATED 32"/>
    <property type="match status" value="1"/>
</dbReference>
<organism evidence="3 4">
    <name type="scientific">Pseudonocardia aurantiaca</name>
    <dbReference type="NCBI Taxonomy" id="75290"/>
    <lineage>
        <taxon>Bacteria</taxon>
        <taxon>Bacillati</taxon>
        <taxon>Actinomycetota</taxon>
        <taxon>Actinomycetes</taxon>
        <taxon>Pseudonocardiales</taxon>
        <taxon>Pseudonocardiaceae</taxon>
        <taxon>Pseudonocardia</taxon>
    </lineage>
</organism>
<sequence length="254" mass="27046">MRPQFLDLPQRPQKPRTSGLTHVLDKGVDPATARAVLAAGGEFVDIWKIGWGTAYIDKALPEKLDLLAAYDVSACLGGTLLELAWLQGRSVECLDWASALGCPCVEVSRGIAEMSPAEKHRLIATAAERFIVYAEVGSKRADAHADPQEWADEAAADLAAGAAMIIAEGRESGTVGIYHPSGEVRRDIIDALVSTVGLGSVLFEAPRKSQQAWFVRNLGSNVNLGNVALDEVVAVETLRLGLRADTISVAHVPA</sequence>
<feature type="region of interest" description="Disordered" evidence="2">
    <location>
        <begin position="1"/>
        <end position="20"/>
    </location>
</feature>
<comment type="similarity">
    <text evidence="1">Belongs to the phosphosulfolactate synthase family.</text>
</comment>
<dbReference type="InterPro" id="IPR013785">
    <property type="entry name" value="Aldolase_TIM"/>
</dbReference>
<dbReference type="Gene3D" id="3.20.20.70">
    <property type="entry name" value="Aldolase class I"/>
    <property type="match status" value="1"/>
</dbReference>
<reference evidence="4" key="1">
    <citation type="journal article" date="2019" name="Int. J. Syst. Evol. Microbiol.">
        <title>The Global Catalogue of Microorganisms (GCM) 10K type strain sequencing project: providing services to taxonomists for standard genome sequencing and annotation.</title>
        <authorList>
            <consortium name="The Broad Institute Genomics Platform"/>
            <consortium name="The Broad Institute Genome Sequencing Center for Infectious Disease"/>
            <person name="Wu L."/>
            <person name="Ma J."/>
        </authorList>
    </citation>
    <scope>NUCLEOTIDE SEQUENCE [LARGE SCALE GENOMIC DNA]</scope>
    <source>
        <strain evidence="4">JCM 12165</strain>
    </source>
</reference>
<name>A0ABW4FKS8_9PSEU</name>
<dbReference type="SUPFAM" id="SSF102110">
    <property type="entry name" value="(2r)-phospho-3-sulfolactate synthase ComA"/>
    <property type="match status" value="1"/>
</dbReference>
<dbReference type="GO" id="GO:0043817">
    <property type="term" value="F:phosphosulfolactate synthase activity"/>
    <property type="evidence" value="ECO:0007669"/>
    <property type="project" value="UniProtKB-EC"/>
</dbReference>
<keyword evidence="3" id="KW-0456">Lyase</keyword>
<evidence type="ECO:0000313" key="3">
    <source>
        <dbReference type="EMBL" id="MFD1529612.1"/>
    </source>
</evidence>
<keyword evidence="4" id="KW-1185">Reference proteome</keyword>
<gene>
    <name evidence="3" type="ORF">ACFSCY_09185</name>
</gene>
<accession>A0ABW4FKS8</accession>
<proteinExistence type="inferred from homology"/>
<evidence type="ECO:0000313" key="4">
    <source>
        <dbReference type="Proteomes" id="UP001597145"/>
    </source>
</evidence>
<comment type="caution">
    <text evidence="3">The sequence shown here is derived from an EMBL/GenBank/DDBJ whole genome shotgun (WGS) entry which is preliminary data.</text>
</comment>
<evidence type="ECO:0000256" key="1">
    <source>
        <dbReference type="ARBA" id="ARBA00010424"/>
    </source>
</evidence>
<evidence type="ECO:0000256" key="2">
    <source>
        <dbReference type="SAM" id="MobiDB-lite"/>
    </source>
</evidence>
<dbReference type="RefSeq" id="WP_343981734.1">
    <property type="nucleotide sequence ID" value="NZ_BAAAJG010000015.1"/>
</dbReference>
<dbReference type="EMBL" id="JBHUCP010000005">
    <property type="protein sequence ID" value="MFD1529612.1"/>
    <property type="molecule type" value="Genomic_DNA"/>
</dbReference>
<dbReference type="EC" id="4.4.1.19" evidence="3"/>
<dbReference type="Proteomes" id="UP001597145">
    <property type="component" value="Unassembled WGS sequence"/>
</dbReference>
<dbReference type="Pfam" id="PF02679">
    <property type="entry name" value="ComA"/>
    <property type="match status" value="1"/>
</dbReference>
<protein>
    <submittedName>
        <fullName evidence="3">Phosphosulfolactate synthase</fullName>
        <ecNumber evidence="3">4.4.1.19</ecNumber>
    </submittedName>
</protein>
<dbReference type="PANTHER" id="PTHR48413">
    <property type="match status" value="1"/>
</dbReference>
<dbReference type="InterPro" id="IPR036112">
    <property type="entry name" value="ComA_synth_sf"/>
</dbReference>
<dbReference type="InterPro" id="IPR003830">
    <property type="entry name" value="ComA_synth"/>
</dbReference>